<evidence type="ECO:0000256" key="1">
    <source>
        <dbReference type="SAM" id="Phobius"/>
    </source>
</evidence>
<evidence type="ECO:0000313" key="3">
    <source>
        <dbReference type="Proteomes" id="UP001595978"/>
    </source>
</evidence>
<keyword evidence="1" id="KW-1133">Transmembrane helix</keyword>
<keyword evidence="3" id="KW-1185">Reference proteome</keyword>
<dbReference type="Proteomes" id="UP001595978">
    <property type="component" value="Unassembled WGS sequence"/>
</dbReference>
<reference evidence="3" key="1">
    <citation type="journal article" date="2019" name="Int. J. Syst. Evol. Microbiol.">
        <title>The Global Catalogue of Microorganisms (GCM) 10K type strain sequencing project: providing services to taxonomists for standard genome sequencing and annotation.</title>
        <authorList>
            <consortium name="The Broad Institute Genomics Platform"/>
            <consortium name="The Broad Institute Genome Sequencing Center for Infectious Disease"/>
            <person name="Wu L."/>
            <person name="Ma J."/>
        </authorList>
    </citation>
    <scope>NUCLEOTIDE SEQUENCE [LARGE SCALE GENOMIC DNA]</scope>
    <source>
        <strain evidence="3">CCUG 56331</strain>
    </source>
</reference>
<dbReference type="EMBL" id="JBHSNQ010000162">
    <property type="protein sequence ID" value="MFC5542471.1"/>
    <property type="molecule type" value="Genomic_DNA"/>
</dbReference>
<accession>A0ABW0RCG9</accession>
<gene>
    <name evidence="2" type="ORF">ACFPOH_12225</name>
</gene>
<dbReference type="RefSeq" id="WP_342470469.1">
    <property type="nucleotide sequence ID" value="NZ_JBHSNQ010000162.1"/>
</dbReference>
<keyword evidence="1" id="KW-0472">Membrane</keyword>
<protein>
    <submittedName>
        <fullName evidence="2">Uncharacterized protein</fullName>
    </submittedName>
</protein>
<name>A0ABW0RCG9_9BACL</name>
<keyword evidence="1" id="KW-0812">Transmembrane</keyword>
<proteinExistence type="predicted"/>
<feature type="transmembrane region" description="Helical" evidence="1">
    <location>
        <begin position="20"/>
        <end position="42"/>
    </location>
</feature>
<evidence type="ECO:0000313" key="2">
    <source>
        <dbReference type="EMBL" id="MFC5542471.1"/>
    </source>
</evidence>
<sequence length="47" mass="5362">MGYYPVGYGFEQLLIEALYFFGMFVIVASIVSVIYGFIYSFLYGVDV</sequence>
<comment type="caution">
    <text evidence="2">The sequence shown here is derived from an EMBL/GenBank/DDBJ whole genome shotgun (WGS) entry which is preliminary data.</text>
</comment>
<organism evidence="2 3">
    <name type="scientific">Ureibacillus suwonensis</name>
    <dbReference type="NCBI Taxonomy" id="313007"/>
    <lineage>
        <taxon>Bacteria</taxon>
        <taxon>Bacillati</taxon>
        <taxon>Bacillota</taxon>
        <taxon>Bacilli</taxon>
        <taxon>Bacillales</taxon>
        <taxon>Caryophanaceae</taxon>
        <taxon>Ureibacillus</taxon>
    </lineage>
</organism>